<evidence type="ECO:0000256" key="4">
    <source>
        <dbReference type="ARBA" id="ARBA00023002"/>
    </source>
</evidence>
<evidence type="ECO:0000256" key="2">
    <source>
        <dbReference type="ARBA" id="ARBA00022630"/>
    </source>
</evidence>
<evidence type="ECO:0000256" key="1">
    <source>
        <dbReference type="ARBA" id="ARBA00001974"/>
    </source>
</evidence>
<accession>I2PYA5</accession>
<dbReference type="PANTHER" id="PTHR42913:SF9">
    <property type="entry name" value="SLR1591 PROTEIN"/>
    <property type="match status" value="1"/>
</dbReference>
<dbReference type="GO" id="GO:0019646">
    <property type="term" value="P:aerobic electron transport chain"/>
    <property type="evidence" value="ECO:0007669"/>
    <property type="project" value="TreeGrafter"/>
</dbReference>
<dbReference type="Gene3D" id="3.50.50.100">
    <property type="match status" value="1"/>
</dbReference>
<feature type="domain" description="FAD/NAD(P)-binding" evidence="5">
    <location>
        <begin position="6"/>
        <end position="324"/>
    </location>
</feature>
<dbReference type="GO" id="GO:0003955">
    <property type="term" value="F:NAD(P)H dehydrogenase (quinone) activity"/>
    <property type="evidence" value="ECO:0007669"/>
    <property type="project" value="TreeGrafter"/>
</dbReference>
<dbReference type="InterPro" id="IPR036188">
    <property type="entry name" value="FAD/NAD-bd_sf"/>
</dbReference>
<dbReference type="InterPro" id="IPR023753">
    <property type="entry name" value="FAD/NAD-binding_dom"/>
</dbReference>
<dbReference type="InterPro" id="IPR051169">
    <property type="entry name" value="NADH-Q_oxidoreductase"/>
</dbReference>
<sequence>MRKRLILAGGGHAHLHTLSRLDLFDAAGIDVTCVAPAPHLAYSGMGPGMLSGRYAPDELRFDIEAMSGRGGGKMPPAAGGDHPPRTPWTGKVGAAGGKDSPGFVRGEVVRVMPEERRLVLEDGRELAYDAVSFGLGSRVVVPFPVEASPRTAVFPVKPIENLLAARQRIESLAEAGEPVRVLVAGGGSSGFEVAANALGLLASCGVKKPLVAVVAGRGLLCGWPARARLLAIRSLRRRGARIVCGRVVGLSGGRAEISSGAHESCDVLLVATGTRPPELFSRCGLALAPDGGLTVNAFLQSPIHPEIFGGGDCIQFGPKELPRAGVYAVRQGPILCANLLACLTGGKRMPFRQTGTNFLALLNCGDGRAILRKDPFVFEGKWCMALKDWIDRGFIQSFPPRLPPA</sequence>
<proteinExistence type="predicted"/>
<dbReference type="SUPFAM" id="SSF51905">
    <property type="entry name" value="FAD/NAD(P)-binding domain"/>
    <property type="match status" value="2"/>
</dbReference>
<dbReference type="EMBL" id="JH600068">
    <property type="protein sequence ID" value="EIG52511.1"/>
    <property type="molecule type" value="Genomic_DNA"/>
</dbReference>
<keyword evidence="3" id="KW-0274">FAD</keyword>
<dbReference type="PANTHER" id="PTHR42913">
    <property type="entry name" value="APOPTOSIS-INDUCING FACTOR 1"/>
    <property type="match status" value="1"/>
</dbReference>
<name>I2PYA5_9BACT</name>
<dbReference type="OrthoDB" id="9767928at2"/>
<keyword evidence="2" id="KW-0285">Flavoprotein</keyword>
<dbReference type="HOGENOM" id="CLU_021377_4_0_7"/>
<gene>
    <name evidence="6" type="ORF">DesU5LDRAFT_0809</name>
</gene>
<keyword evidence="4" id="KW-0560">Oxidoreductase</keyword>
<comment type="cofactor">
    <cofactor evidence="1">
        <name>FAD</name>
        <dbReference type="ChEBI" id="CHEBI:57692"/>
    </cofactor>
</comment>
<organism evidence="6">
    <name type="scientific">Desulfovibrio sp. U5L</name>
    <dbReference type="NCBI Taxonomy" id="596152"/>
    <lineage>
        <taxon>Bacteria</taxon>
        <taxon>Pseudomonadati</taxon>
        <taxon>Thermodesulfobacteriota</taxon>
        <taxon>Desulfovibrionia</taxon>
        <taxon>Desulfovibrionales</taxon>
        <taxon>Desulfovibrionaceae</taxon>
        <taxon>Desulfovibrio</taxon>
    </lineage>
</organism>
<reference evidence="6" key="1">
    <citation type="submission" date="2011-11" db="EMBL/GenBank/DDBJ databases">
        <title>Improved High-Quality Draft sequence of Desulfovibrio sp. U5L.</title>
        <authorList>
            <consortium name="US DOE Joint Genome Institute"/>
            <person name="Lucas S."/>
            <person name="Han J."/>
            <person name="Lapidus A."/>
            <person name="Cheng J.-F."/>
            <person name="Goodwin L."/>
            <person name="Pitluck S."/>
            <person name="Peters L."/>
            <person name="Ovchinnikova G."/>
            <person name="Held B."/>
            <person name="Detter J.C."/>
            <person name="Han C."/>
            <person name="Tapia R."/>
            <person name="Land M."/>
            <person name="Hauser L."/>
            <person name="Kyrpides N."/>
            <person name="Ivanova N."/>
            <person name="Pagani I."/>
            <person name="Gabster J."/>
            <person name="Walker C."/>
            <person name="Stolyar S."/>
            <person name="Stahl D."/>
            <person name="Arkin A."/>
            <person name="Dehal P."/>
            <person name="Hazen T."/>
            <person name="Woyke T."/>
        </authorList>
    </citation>
    <scope>NUCLEOTIDE SEQUENCE [LARGE SCALE GENOMIC DNA]</scope>
    <source>
        <strain evidence="6">U5L</strain>
    </source>
</reference>
<dbReference type="AlphaFoldDB" id="I2PYA5"/>
<evidence type="ECO:0000313" key="6">
    <source>
        <dbReference type="EMBL" id="EIG52511.1"/>
    </source>
</evidence>
<evidence type="ECO:0000256" key="3">
    <source>
        <dbReference type="ARBA" id="ARBA00022827"/>
    </source>
</evidence>
<dbReference type="STRING" id="596152.DesU5LDRAFT_0809"/>
<evidence type="ECO:0000259" key="5">
    <source>
        <dbReference type="Pfam" id="PF07992"/>
    </source>
</evidence>
<protein>
    <submittedName>
        <fullName evidence="6">NADH dehydrogenase, FAD-containing subunit</fullName>
    </submittedName>
</protein>
<dbReference type="eggNOG" id="COG1252">
    <property type="taxonomic scope" value="Bacteria"/>
</dbReference>
<dbReference type="Pfam" id="PF07992">
    <property type="entry name" value="Pyr_redox_2"/>
    <property type="match status" value="1"/>
</dbReference>